<reference evidence="3" key="1">
    <citation type="journal article" date="2018" name="Genome Biol. Evol.">
        <title>Genomics and development of Lentinus tigrinus, a white-rot wood-decaying mushroom with dimorphic fruiting bodies.</title>
        <authorList>
            <person name="Wu B."/>
            <person name="Xu Z."/>
            <person name="Knudson A."/>
            <person name="Carlson A."/>
            <person name="Chen N."/>
            <person name="Kovaka S."/>
            <person name="LaButti K."/>
            <person name="Lipzen A."/>
            <person name="Pennachio C."/>
            <person name="Riley R."/>
            <person name="Schakwitz W."/>
            <person name="Umezawa K."/>
            <person name="Ohm R.A."/>
            <person name="Grigoriev I.V."/>
            <person name="Nagy L.G."/>
            <person name="Gibbons J."/>
            <person name="Hibbett D."/>
        </authorList>
    </citation>
    <scope>NUCLEOTIDE SEQUENCE [LARGE SCALE GENOMIC DNA]</scope>
    <source>
        <strain evidence="3">ALCF2SS1-6</strain>
    </source>
</reference>
<dbReference type="InterPro" id="IPR036047">
    <property type="entry name" value="F-box-like_dom_sf"/>
</dbReference>
<organism evidence="3 4">
    <name type="scientific">Lentinus tigrinus ALCF2SS1-6</name>
    <dbReference type="NCBI Taxonomy" id="1328759"/>
    <lineage>
        <taxon>Eukaryota</taxon>
        <taxon>Fungi</taxon>
        <taxon>Dikarya</taxon>
        <taxon>Basidiomycota</taxon>
        <taxon>Agaricomycotina</taxon>
        <taxon>Agaricomycetes</taxon>
        <taxon>Polyporales</taxon>
        <taxon>Polyporaceae</taxon>
        <taxon>Lentinus</taxon>
    </lineage>
</organism>
<dbReference type="EMBL" id="ML122250">
    <property type="protein sequence ID" value="RPD67497.1"/>
    <property type="molecule type" value="Genomic_DNA"/>
</dbReference>
<feature type="region of interest" description="Disordered" evidence="1">
    <location>
        <begin position="484"/>
        <end position="509"/>
    </location>
</feature>
<proteinExistence type="predicted"/>
<evidence type="ECO:0000313" key="4">
    <source>
        <dbReference type="Proteomes" id="UP000313359"/>
    </source>
</evidence>
<evidence type="ECO:0000256" key="1">
    <source>
        <dbReference type="SAM" id="MobiDB-lite"/>
    </source>
</evidence>
<feature type="domain" description="F-box" evidence="2">
    <location>
        <begin position="51"/>
        <end position="100"/>
    </location>
</feature>
<dbReference type="SUPFAM" id="SSF81383">
    <property type="entry name" value="F-box domain"/>
    <property type="match status" value="1"/>
</dbReference>
<keyword evidence="4" id="KW-1185">Reference proteome</keyword>
<dbReference type="STRING" id="1328759.A0A5C2SX76"/>
<sequence>MHYTTNAFNISQGLVPRKAHPYYSRKSKAKSSSSKGNTVPSPRSRAKVGKLAALKDMPAEIFYMIVGWLLPVDLIHLSRTSKFFRSMLMSRKNECLWKEARRNVPGLPDCPPILSEPRYAAFLFDQYCFACGIERSTNVDYNLALRFCAPCYHANMVTGNTLDFLELARVNTEGRCWFAYVAGSSDSIRRISALRGDPDQNREYHDYYVVETNAVRDEIIRLMGLGDSDTLRTFLNERREYVRQMQTHGQAVAEWRHQTLCDKHEEAKNAKSDRSRAMKDKLFELGYSEDDFPVNNAAWDNILNQPTKLNDRIWKTARPKLEALIEQRQQARLQAAFEARLKERQAEFAPYYEDFVKTVPEAERSFMPNLHDASALPCIVAILSESNAETPITLGRLVPIQASLRDEALQYIADAKRDLVKMQHDERQRFVSTKESLPAYAAAQVDAELAKASSLFICHHCPLEASLSAQDICTHWRMEHPHLKWNDNWPPNEHSDRRRRPSDRPKKLPWVSARWQGEKAAKEALKALDVEEDTSHAELDELVRSGQLVCACGDPRLPPAHESSWGILLSHVLAEQRWYEARVQVLSPNYGSHPGDAIRDNHRPLEACLMLLYPGEELVYPEYKIPQEEADEIAALMAAEQHPPTCKRCYDLTKRTWRFKSMWMPRDVDVLAHHMKTKHGKQLTKDLLVFEYFLGH</sequence>
<dbReference type="Proteomes" id="UP000313359">
    <property type="component" value="Unassembled WGS sequence"/>
</dbReference>
<dbReference type="CDD" id="cd09917">
    <property type="entry name" value="F-box_SF"/>
    <property type="match status" value="1"/>
</dbReference>
<gene>
    <name evidence="3" type="ORF">L227DRAFT_648541</name>
</gene>
<dbReference type="AlphaFoldDB" id="A0A5C2SX76"/>
<dbReference type="PROSITE" id="PS50181">
    <property type="entry name" value="FBOX"/>
    <property type="match status" value="1"/>
</dbReference>
<protein>
    <recommendedName>
        <fullName evidence="2">F-box domain-containing protein</fullName>
    </recommendedName>
</protein>
<dbReference type="OrthoDB" id="3260441at2759"/>
<evidence type="ECO:0000313" key="3">
    <source>
        <dbReference type="EMBL" id="RPD67497.1"/>
    </source>
</evidence>
<name>A0A5C2SX76_9APHY</name>
<dbReference type="InterPro" id="IPR001810">
    <property type="entry name" value="F-box_dom"/>
</dbReference>
<accession>A0A5C2SX76</accession>
<evidence type="ECO:0000259" key="2">
    <source>
        <dbReference type="PROSITE" id="PS50181"/>
    </source>
</evidence>
<feature type="region of interest" description="Disordered" evidence="1">
    <location>
        <begin position="22"/>
        <end position="44"/>
    </location>
</feature>